<gene>
    <name evidence="1" type="ORF">MgSA37_03807</name>
</gene>
<dbReference type="GO" id="GO:0031179">
    <property type="term" value="P:peptide modification"/>
    <property type="evidence" value="ECO:0007669"/>
    <property type="project" value="InterPro"/>
</dbReference>
<evidence type="ECO:0000313" key="2">
    <source>
        <dbReference type="Proteomes" id="UP000218263"/>
    </source>
</evidence>
<reference evidence="1 2" key="1">
    <citation type="submission" date="2015-12" db="EMBL/GenBank/DDBJ databases">
        <title>Genome sequence of Mucilaginibacter gotjawali.</title>
        <authorList>
            <person name="Lee J.S."/>
            <person name="Lee K.C."/>
            <person name="Kim K.K."/>
            <person name="Lee B.W."/>
        </authorList>
    </citation>
    <scope>NUCLEOTIDE SEQUENCE [LARGE SCALE GENOMIC DNA]</scope>
    <source>
        <strain evidence="1 2">SA3-7</strain>
    </source>
</reference>
<dbReference type="Proteomes" id="UP000218263">
    <property type="component" value="Chromosome"/>
</dbReference>
<dbReference type="InterPro" id="IPR007822">
    <property type="entry name" value="LANC-like"/>
</dbReference>
<protein>
    <submittedName>
        <fullName evidence="1">Lanthionine synthetase C-like protein</fullName>
    </submittedName>
</protein>
<accession>A0A120MYQ4</accession>
<dbReference type="Gene3D" id="1.50.10.20">
    <property type="match status" value="1"/>
</dbReference>
<sequence length="168" mass="19155">MKTLRSKLESILKRIYIESDTGTSSSSLMIGDSGVALFRILYLKHFENSLYDDKTISTIQALAESLVSSNDNSFCYGNSGTKWFFSYLYQLEIIEECDYNNICLGDELIVESALGLLETKNYEFLNGAVGLAQYLLFSNYKLNDSFFLRFLKNLRCSLLKIQLLIVLI</sequence>
<name>A0A120MYQ4_9SPHI</name>
<dbReference type="RefSeq" id="WP_157750633.1">
    <property type="nucleotide sequence ID" value="NZ_AP017313.1"/>
</dbReference>
<dbReference type="AlphaFoldDB" id="A0A120MYQ4"/>
<dbReference type="Pfam" id="PF05147">
    <property type="entry name" value="LANC_like"/>
    <property type="match status" value="1"/>
</dbReference>
<keyword evidence="2" id="KW-1185">Reference proteome</keyword>
<organism evidence="1 2">
    <name type="scientific">Mucilaginibacter gotjawali</name>
    <dbReference type="NCBI Taxonomy" id="1550579"/>
    <lineage>
        <taxon>Bacteria</taxon>
        <taxon>Pseudomonadati</taxon>
        <taxon>Bacteroidota</taxon>
        <taxon>Sphingobacteriia</taxon>
        <taxon>Sphingobacteriales</taxon>
        <taxon>Sphingobacteriaceae</taxon>
        <taxon>Mucilaginibacter</taxon>
    </lineage>
</organism>
<evidence type="ECO:0000313" key="1">
    <source>
        <dbReference type="EMBL" id="BAU55616.1"/>
    </source>
</evidence>
<proteinExistence type="predicted"/>
<dbReference type="KEGG" id="mgot:MgSA37_03807"/>
<dbReference type="EMBL" id="AP017313">
    <property type="protein sequence ID" value="BAU55616.1"/>
    <property type="molecule type" value="Genomic_DNA"/>
</dbReference>
<dbReference type="SUPFAM" id="SSF158745">
    <property type="entry name" value="LanC-like"/>
    <property type="match status" value="1"/>
</dbReference>